<feature type="compositionally biased region" description="Basic and acidic residues" evidence="1">
    <location>
        <begin position="379"/>
        <end position="389"/>
    </location>
</feature>
<proteinExistence type="predicted"/>
<evidence type="ECO:0000313" key="3">
    <source>
        <dbReference type="Proteomes" id="UP000193240"/>
    </source>
</evidence>
<feature type="region of interest" description="Disordered" evidence="1">
    <location>
        <begin position="153"/>
        <end position="267"/>
    </location>
</feature>
<feature type="region of interest" description="Disordered" evidence="1">
    <location>
        <begin position="63"/>
        <end position="90"/>
    </location>
</feature>
<evidence type="ECO:0000256" key="1">
    <source>
        <dbReference type="SAM" id="MobiDB-lite"/>
    </source>
</evidence>
<keyword evidence="3" id="KW-1185">Reference proteome</keyword>
<dbReference type="EMBL" id="KZ107855">
    <property type="protein sequence ID" value="OSS45155.1"/>
    <property type="molecule type" value="Genomic_DNA"/>
</dbReference>
<feature type="compositionally biased region" description="Basic residues" evidence="1">
    <location>
        <begin position="216"/>
        <end position="239"/>
    </location>
</feature>
<feature type="compositionally biased region" description="Basic and acidic residues" evidence="1">
    <location>
        <begin position="330"/>
        <end position="343"/>
    </location>
</feature>
<dbReference type="AlphaFoldDB" id="A0A1Y2LMY5"/>
<name>A0A1Y2LMY5_EPING</name>
<feature type="compositionally biased region" description="Basic residues" evidence="1">
    <location>
        <begin position="165"/>
        <end position="184"/>
    </location>
</feature>
<protein>
    <submittedName>
        <fullName evidence="2">Uncharacterized protein</fullName>
    </submittedName>
</protein>
<sequence length="455" mass="51145">MRLAPAQCCGSAGQNCIPVSPHHKQHPRAPAHHAVLTEHRIPLALHGSTRLPSRPSPLAACLRASRPAPPRRHDGAFAHPRDSAPTDVPPAHVPAHRRGDHHLPASYQQSLWAVRAARHHHGRLDRRLPAVHVHLLDPRAVRDMLPLPPHPPAIAVRDGAARPPLRPRQRRQRPLHRLLRHRLVLHPGLPPRRVRHPRPAGHEGHGGLHVAQAQRLGRRRGRLAHRRPDRRAERHRGRRPAGWDPRRGRRPGQRRLPEQQHHEHLADRGLLGAARLLRLRPAGLRPPVPALPHGVPRRHSGVGQLQHHHHADHRRRPGREPLPGRQAAGRRLEGQARPRDAQRRPQVLARRRRGQRVAGIRGRQVQEEHAARAARGVQRAREEAQERHRPACAPAGESADCPVESDVYEGRDCVRCQVCSVQCAVCKSWSVGCLLRRPGLLPNDYLIWPALAWAG</sequence>
<reference evidence="2 3" key="1">
    <citation type="journal article" date="2017" name="Genome Announc.">
        <title>Genome sequence of the saprophytic ascomycete Epicoccum nigrum ICMP 19927 strain isolated from New Zealand.</title>
        <authorList>
            <person name="Fokin M."/>
            <person name="Fleetwood D."/>
            <person name="Weir B.S."/>
            <person name="Villas-Boas S.G."/>
        </authorList>
    </citation>
    <scope>NUCLEOTIDE SEQUENCE [LARGE SCALE GENOMIC DNA]</scope>
    <source>
        <strain evidence="2 3">ICMP 19927</strain>
    </source>
</reference>
<dbReference type="Proteomes" id="UP000193240">
    <property type="component" value="Unassembled WGS sequence"/>
</dbReference>
<accession>A0A1Y2LMY5</accession>
<organism evidence="2 3">
    <name type="scientific">Epicoccum nigrum</name>
    <name type="common">Soil fungus</name>
    <name type="synonym">Epicoccum purpurascens</name>
    <dbReference type="NCBI Taxonomy" id="105696"/>
    <lineage>
        <taxon>Eukaryota</taxon>
        <taxon>Fungi</taxon>
        <taxon>Dikarya</taxon>
        <taxon>Ascomycota</taxon>
        <taxon>Pezizomycotina</taxon>
        <taxon>Dothideomycetes</taxon>
        <taxon>Pleosporomycetidae</taxon>
        <taxon>Pleosporales</taxon>
        <taxon>Pleosporineae</taxon>
        <taxon>Didymellaceae</taxon>
        <taxon>Epicoccum</taxon>
    </lineage>
</organism>
<evidence type="ECO:0000313" key="2">
    <source>
        <dbReference type="EMBL" id="OSS45155.1"/>
    </source>
</evidence>
<feature type="compositionally biased region" description="Basic residues" evidence="1">
    <location>
        <begin position="295"/>
        <end position="317"/>
    </location>
</feature>
<dbReference type="OMA" id="HHADHRR"/>
<feature type="region of interest" description="Disordered" evidence="1">
    <location>
        <begin position="285"/>
        <end position="396"/>
    </location>
</feature>
<gene>
    <name evidence="2" type="ORF">B5807_09094</name>
</gene>
<feature type="compositionally biased region" description="Basic and acidic residues" evidence="1">
    <location>
        <begin position="71"/>
        <end position="84"/>
    </location>
</feature>
<dbReference type="InParanoid" id="A0A1Y2LMY5"/>
<feature type="compositionally biased region" description="Basic and acidic residues" evidence="1">
    <location>
        <begin position="255"/>
        <end position="267"/>
    </location>
</feature>